<dbReference type="EMBL" id="CP066744">
    <property type="protein sequence ID" value="QQK07242.1"/>
    <property type="molecule type" value="Genomic_DNA"/>
</dbReference>
<reference evidence="1 2" key="1">
    <citation type="journal article" date="2022" name="Int. J. Syst. Evol. Microbiol.">
        <title>Miniphocaeibacter halophilus sp. nov., an ammonium-tolerant acetate-producing bacterium isolated from a biogas system.</title>
        <authorList>
            <person name="Schnurer A."/>
            <person name="Singh A."/>
            <person name="Bi S."/>
            <person name="Qiao W."/>
            <person name="Westerholm M."/>
        </authorList>
    </citation>
    <scope>NUCLEOTIDE SEQUENCE [LARGE SCALE GENOMIC DNA]</scope>
    <source>
        <strain evidence="1 2">AMB_01</strain>
    </source>
</reference>
<proteinExistence type="predicted"/>
<accession>A0AC61MP29</accession>
<evidence type="ECO:0000313" key="2">
    <source>
        <dbReference type="Proteomes" id="UP000595814"/>
    </source>
</evidence>
<sequence length="448" mass="52926">MKLINFFEGIPRFILFGIIILKYCELMYIKLEKKVFIKGLISFVFIMQLTQLGIYYLYYNDQLILRDIFSMVLYLFMTFFMVKILYGKIFHVDGLFTYILSSIILGVTNQFVVTIGVDIYEYLTNIYEDPLIINYIFQLTVFLIMFGAYRILLKKFGNIPILLAFDNKNFKILFIVFEMTKDILESSPIYYIITGDEFHGKIYKYITFSVHILIGLWIVIYGMKKYFEKNKKLNETIILQQETYINSLESIQEDIRKYNHDYKNLLTGALLQAKYGDYDGVRLYLKDVFDEFEEKLGKQISKNTQLKKIKSNEVKGLLLSKISKMEELKIEFHLEVLNEVDRINMKTTDLVRCLGILLDNAIEEVDKQEERIIKLVILQEEKVTTIMVKNPVTEKVNIQNIYQEGFSTKEDIRGLGLSNYREIVENYENIVRETISTEREFNQILKIA</sequence>
<name>A0AC61MP29_9FIRM</name>
<organism evidence="1 2">
    <name type="scientific">Miniphocaeibacter halophilus</name>
    <dbReference type="NCBI Taxonomy" id="2931922"/>
    <lineage>
        <taxon>Bacteria</taxon>
        <taxon>Bacillati</taxon>
        <taxon>Bacillota</taxon>
        <taxon>Tissierellia</taxon>
        <taxon>Tissierellales</taxon>
        <taxon>Peptoniphilaceae</taxon>
        <taxon>Miniphocaeibacter</taxon>
    </lineage>
</organism>
<protein>
    <submittedName>
        <fullName evidence="1">GHKL domain-containing protein</fullName>
    </submittedName>
</protein>
<keyword evidence="2" id="KW-1185">Reference proteome</keyword>
<gene>
    <name evidence="1" type="ORF">JFY71_07900</name>
</gene>
<dbReference type="Proteomes" id="UP000595814">
    <property type="component" value="Chromosome"/>
</dbReference>
<evidence type="ECO:0000313" key="1">
    <source>
        <dbReference type="EMBL" id="QQK07242.1"/>
    </source>
</evidence>